<feature type="domain" description="CAAX prenyl protease 1 N-terminal" evidence="9">
    <location>
        <begin position="46"/>
        <end position="203"/>
    </location>
</feature>
<evidence type="ECO:0000259" key="9">
    <source>
        <dbReference type="Pfam" id="PF16491"/>
    </source>
</evidence>
<keyword evidence="11" id="KW-1185">Reference proteome</keyword>
<dbReference type="InterPro" id="IPR001915">
    <property type="entry name" value="Peptidase_M48"/>
</dbReference>
<evidence type="ECO:0000259" key="8">
    <source>
        <dbReference type="Pfam" id="PF01435"/>
    </source>
</evidence>
<keyword evidence="7" id="KW-1133">Transmembrane helix</keyword>
<evidence type="ECO:0000256" key="7">
    <source>
        <dbReference type="SAM" id="Phobius"/>
    </source>
</evidence>
<dbReference type="PANTHER" id="PTHR10120">
    <property type="entry name" value="CAAX PRENYL PROTEASE 1"/>
    <property type="match status" value="1"/>
</dbReference>
<keyword evidence="4 6" id="KW-0862">Zinc</keyword>
<keyword evidence="2" id="KW-0479">Metal-binding</keyword>
<dbReference type="EMBL" id="JAFBER010000001">
    <property type="protein sequence ID" value="MBM7643864.1"/>
    <property type="molecule type" value="Genomic_DNA"/>
</dbReference>
<evidence type="ECO:0000313" key="11">
    <source>
        <dbReference type="Proteomes" id="UP000808914"/>
    </source>
</evidence>
<sequence length="427" mass="49329">MKKVAWWFLGIYIIYLILIALYFFVWTSPGVPPQFKGTAADPNVFMTHKQVVLSQDYTRIQDWINFATIPLDWGIYIFVLVFGFSAWLRNRSHEVTRFSFFHMAVYFLTLSILAWLIAFPGDYLAHQVSVHYGISVQGFSSWLRDNITSFWVNWIITFVSIIVIYCFIKKFPNKWWLPVWLLSIPFVVFLMYIQPVVIDPLYNHFHPLPDGTLKNEILHLADKADIPAHNVYEVDMSKKTNALNAYVNGIGSNLRIVLWDTTVHRLNHREVLFIMAHEMGHYVMNHLFLSMIGTIFLSLAGLYLTSKLFRGAVSHWGAALGIKNPGDIASLPILLLIFSLLNFIGSPLESAVSRHYEHQADQYAIKMTQDKEAGVTAFQKLTVNGLSDVNPPALVKFFNYDHPTTLERIEFIEHYPIKHHKTNHHKD</sequence>
<comment type="caution">
    <text evidence="10">The sequence shown here is derived from an EMBL/GenBank/DDBJ whole genome shotgun (WGS) entry which is preliminary data.</text>
</comment>
<feature type="transmembrane region" description="Helical" evidence="7">
    <location>
        <begin position="100"/>
        <end position="119"/>
    </location>
</feature>
<keyword evidence="7" id="KW-0812">Transmembrane</keyword>
<keyword evidence="1 6" id="KW-0645">Protease</keyword>
<protein>
    <submittedName>
        <fullName evidence="10">Zn-dependent protease with chaperone function</fullName>
    </submittedName>
</protein>
<dbReference type="Proteomes" id="UP000808914">
    <property type="component" value="Unassembled WGS sequence"/>
</dbReference>
<organism evidence="10 11">
    <name type="scientific">Scopulibacillus daqui</name>
    <dbReference type="NCBI Taxonomy" id="1469162"/>
    <lineage>
        <taxon>Bacteria</taxon>
        <taxon>Bacillati</taxon>
        <taxon>Bacillota</taxon>
        <taxon>Bacilli</taxon>
        <taxon>Bacillales</taxon>
        <taxon>Sporolactobacillaceae</taxon>
        <taxon>Scopulibacillus</taxon>
    </lineage>
</organism>
<keyword evidence="7" id="KW-0472">Membrane</keyword>
<comment type="similarity">
    <text evidence="6">Belongs to the peptidase M48 family.</text>
</comment>
<keyword evidence="3 6" id="KW-0378">Hydrolase</keyword>
<dbReference type="GO" id="GO:0006508">
    <property type="term" value="P:proteolysis"/>
    <property type="evidence" value="ECO:0007669"/>
    <property type="project" value="UniProtKB-KW"/>
</dbReference>
<accession>A0ABS2PWM8</accession>
<evidence type="ECO:0000313" key="10">
    <source>
        <dbReference type="EMBL" id="MBM7643864.1"/>
    </source>
</evidence>
<feature type="domain" description="Peptidase M48" evidence="8">
    <location>
        <begin position="208"/>
        <end position="414"/>
    </location>
</feature>
<name>A0ABS2PWM8_9BACL</name>
<evidence type="ECO:0000256" key="3">
    <source>
        <dbReference type="ARBA" id="ARBA00022801"/>
    </source>
</evidence>
<evidence type="ECO:0000256" key="4">
    <source>
        <dbReference type="ARBA" id="ARBA00022833"/>
    </source>
</evidence>
<feature type="transmembrane region" description="Helical" evidence="7">
    <location>
        <begin position="175"/>
        <end position="193"/>
    </location>
</feature>
<evidence type="ECO:0000256" key="5">
    <source>
        <dbReference type="ARBA" id="ARBA00023049"/>
    </source>
</evidence>
<dbReference type="RefSeq" id="WP_239548969.1">
    <property type="nucleotide sequence ID" value="NZ_JAFBER010000001.1"/>
</dbReference>
<reference evidence="10 11" key="1">
    <citation type="submission" date="2021-01" db="EMBL/GenBank/DDBJ databases">
        <title>Genomic Encyclopedia of Type Strains, Phase IV (KMG-IV): sequencing the most valuable type-strain genomes for metagenomic binning, comparative biology and taxonomic classification.</title>
        <authorList>
            <person name="Goeker M."/>
        </authorList>
    </citation>
    <scope>NUCLEOTIDE SEQUENCE [LARGE SCALE GENOMIC DNA]</scope>
    <source>
        <strain evidence="10 11">DSM 28236</strain>
    </source>
</reference>
<feature type="transmembrane region" description="Helical" evidence="7">
    <location>
        <begin position="150"/>
        <end position="168"/>
    </location>
</feature>
<proteinExistence type="inferred from homology"/>
<feature type="transmembrane region" description="Helical" evidence="7">
    <location>
        <begin position="7"/>
        <end position="26"/>
    </location>
</feature>
<dbReference type="InterPro" id="IPR027057">
    <property type="entry name" value="CAXX_Prtase_1"/>
</dbReference>
<evidence type="ECO:0000256" key="1">
    <source>
        <dbReference type="ARBA" id="ARBA00022670"/>
    </source>
</evidence>
<feature type="transmembrane region" description="Helical" evidence="7">
    <location>
        <begin position="63"/>
        <end position="88"/>
    </location>
</feature>
<evidence type="ECO:0000256" key="6">
    <source>
        <dbReference type="RuleBase" id="RU003983"/>
    </source>
</evidence>
<evidence type="ECO:0000256" key="2">
    <source>
        <dbReference type="ARBA" id="ARBA00022723"/>
    </source>
</evidence>
<dbReference type="GO" id="GO:0008233">
    <property type="term" value="F:peptidase activity"/>
    <property type="evidence" value="ECO:0007669"/>
    <property type="project" value="UniProtKB-KW"/>
</dbReference>
<dbReference type="Pfam" id="PF16491">
    <property type="entry name" value="Peptidase_M48_N"/>
    <property type="match status" value="1"/>
</dbReference>
<gene>
    <name evidence="10" type="ORF">JOD45_000055</name>
</gene>
<dbReference type="CDD" id="cd07343">
    <property type="entry name" value="M48A_Zmpste24p_like"/>
    <property type="match status" value="1"/>
</dbReference>
<dbReference type="Pfam" id="PF01435">
    <property type="entry name" value="Peptidase_M48"/>
    <property type="match status" value="1"/>
</dbReference>
<comment type="cofactor">
    <cofactor evidence="6">
        <name>Zn(2+)</name>
        <dbReference type="ChEBI" id="CHEBI:29105"/>
    </cofactor>
    <text evidence="6">Binds 1 zinc ion per subunit.</text>
</comment>
<dbReference type="InterPro" id="IPR032456">
    <property type="entry name" value="Peptidase_M48_N"/>
</dbReference>
<dbReference type="Gene3D" id="3.30.2010.10">
    <property type="entry name" value="Metalloproteases ('zincins'), catalytic domain"/>
    <property type="match status" value="1"/>
</dbReference>
<keyword evidence="5 6" id="KW-0482">Metalloprotease</keyword>
<feature type="transmembrane region" description="Helical" evidence="7">
    <location>
        <begin position="287"/>
        <end position="305"/>
    </location>
</feature>